<keyword evidence="3" id="KW-1185">Reference proteome</keyword>
<reference evidence="2 3" key="1">
    <citation type="submission" date="2024-09" db="EMBL/GenBank/DDBJ databases">
        <title>Floridaenema gen nov. (Aerosakkonemataceae, Aerosakkonematales ord. nov., Cyanobacteria) from benthic tropical and subtropical fresh waters, with the description of four new species.</title>
        <authorList>
            <person name="Moretto J.A."/>
            <person name="Berthold D.E."/>
            <person name="Lefler F.W."/>
            <person name="Huang I.-S."/>
            <person name="Laughinghouse H. IV."/>
        </authorList>
    </citation>
    <scope>NUCLEOTIDE SEQUENCE [LARGE SCALE GENOMIC DNA]</scope>
    <source>
        <strain evidence="2 3">BLCC-F167</strain>
    </source>
</reference>
<evidence type="ECO:0000313" key="2">
    <source>
        <dbReference type="EMBL" id="MFB2838724.1"/>
    </source>
</evidence>
<comment type="caution">
    <text evidence="2">The sequence shown here is derived from an EMBL/GenBank/DDBJ whole genome shotgun (WGS) entry which is preliminary data.</text>
</comment>
<dbReference type="RefSeq" id="WP_413281024.1">
    <property type="nucleotide sequence ID" value="NZ_JBHFNT010000273.1"/>
</dbReference>
<accession>A0ABV4WUD6</accession>
<dbReference type="InterPro" id="IPR041049">
    <property type="entry name" value="DUF5615"/>
</dbReference>
<sequence>MSEKTKFHLDESVDPDIAVALIKYGIDVTTAKTENLLGQSDEVQFAFCCQQQRVLITQDSDFLIIASQDFQHPGIVYYQPGTRSIGEIIRGVILIYEALSPDEMYGSVEYI</sequence>
<gene>
    <name evidence="2" type="ORF">ACE1CA_29910</name>
</gene>
<dbReference type="EMBL" id="JBHFNT010000273">
    <property type="protein sequence ID" value="MFB2838724.1"/>
    <property type="molecule type" value="Genomic_DNA"/>
</dbReference>
<dbReference type="Pfam" id="PF18480">
    <property type="entry name" value="DUF5615"/>
    <property type="match status" value="1"/>
</dbReference>
<evidence type="ECO:0000259" key="1">
    <source>
        <dbReference type="Pfam" id="PF18480"/>
    </source>
</evidence>
<proteinExistence type="predicted"/>
<evidence type="ECO:0000313" key="3">
    <source>
        <dbReference type="Proteomes" id="UP001576780"/>
    </source>
</evidence>
<organism evidence="2 3">
    <name type="scientific">Floridaenema evergladense BLCC-F167</name>
    <dbReference type="NCBI Taxonomy" id="3153639"/>
    <lineage>
        <taxon>Bacteria</taxon>
        <taxon>Bacillati</taxon>
        <taxon>Cyanobacteriota</taxon>
        <taxon>Cyanophyceae</taxon>
        <taxon>Oscillatoriophycideae</taxon>
        <taxon>Aerosakkonematales</taxon>
        <taxon>Aerosakkonemataceae</taxon>
        <taxon>Floridanema</taxon>
        <taxon>Floridanema evergladense</taxon>
    </lineage>
</organism>
<name>A0ABV4WUD6_9CYAN</name>
<protein>
    <submittedName>
        <fullName evidence="2">DUF5615 family PIN-like protein</fullName>
    </submittedName>
</protein>
<dbReference type="Proteomes" id="UP001576780">
    <property type="component" value="Unassembled WGS sequence"/>
</dbReference>
<feature type="domain" description="DUF5615" evidence="1">
    <location>
        <begin position="6"/>
        <end position="105"/>
    </location>
</feature>